<evidence type="ECO:0000313" key="4">
    <source>
        <dbReference type="EMBL" id="GEU46268.1"/>
    </source>
</evidence>
<feature type="region of interest" description="Disordered" evidence="1">
    <location>
        <begin position="495"/>
        <end position="597"/>
    </location>
</feature>
<dbReference type="CDD" id="cd09272">
    <property type="entry name" value="RNase_HI_RT_Ty1"/>
    <property type="match status" value="1"/>
</dbReference>
<dbReference type="AlphaFoldDB" id="A0A6L2K9Z0"/>
<feature type="compositionally biased region" description="Polar residues" evidence="1">
    <location>
        <begin position="442"/>
        <end position="466"/>
    </location>
</feature>
<sequence length="976" mass="110966">MDIKTAFLNGELKEEVYVSQPEGFVDQEYPLHVYKLRKALYGLKQAPHACDYVDTPMVEKNRLDKDLHGYLLVLLFHGMIGSLMYLISSRPDLIYAVYLCARYQAKCIEKHLNAVKQVVRTLGAVHQEALNFQMRSQLIDYGFTFNKIHLYCDNKSAIALCCNNIQHSRAKHIVVHYHFIKEQVENGILELYFVWTEYQLADIFTKPFLRERFNFLIEKLEKQQVAARDDKWVPFFEIVKISSTNIKLETTAPQKEETFQVVIDLIKNSTCFKAFTVSTDVPQIFMQTILDICLRVEGVDFMDVPDDDTALTFLIDLGYKGPLYKHTNMFVDHMHQPWRTLIHPKKIKGKGSQGKKIIDDSQVTVDVSEESEPEPAKKKTSSKRKVKKKVTSSADDNIIFDDPTVALELAKVEEAEKARQVHATHARIVTESIPESAKKNSGGRSSKSVVIQDTPSALKSKPATSKTKLKGAPSFTPEEQEAAYIMQALKESKKISIRQPGHNRREGYCSIGDEQDSEHVDDDNDDVEKDDKDDEIHKYKISMRKDEDVEMTNAKVEETNKGDEEVTDAAKEDAEKTLEVKDDTKKTKLPPSSSSLSSLSMHSLPISVILKPTILTPVEESPSIATATTLPFPFLFATPSVPQQTTTPIPTPAITTDAPTVTTAVLKSKALSGVHLRVANLGKDASDLKKLDLFAKALAALKTQVPSVVDNYFRSKVRYVFQKELKKHTADLIQKYSLQKFLKSSKKQTPTINLEQGSEMSASKILQIKREQAEKQQNPKFTIKSTDKATLKEDSLTQLKTIIESDDDEDDDNEDPPAGPNQGKKTKRRRTKDFESSKNPSYTKETLKRPPGHRTIIVDYFFNNNLEYLKTSDLKLYKFKEGDFIDLQLNEIEDMLLLAVSHKLLHLDESDIVDFVVALCMFTRSLILKRRVKIYNLVSRVTRRNLSPNVRRTFQKLNSKNPTLYLTIHQELSMKT</sequence>
<evidence type="ECO:0000256" key="2">
    <source>
        <dbReference type="SAM" id="Phobius"/>
    </source>
</evidence>
<dbReference type="PANTHER" id="PTHR11439">
    <property type="entry name" value="GAG-POL-RELATED RETROTRANSPOSON"/>
    <property type="match status" value="1"/>
</dbReference>
<proteinExistence type="predicted"/>
<feature type="domain" description="Reverse transcriptase Ty1/copia-type" evidence="3">
    <location>
        <begin position="1"/>
        <end position="56"/>
    </location>
</feature>
<comment type="caution">
    <text evidence="4">The sequence shown here is derived from an EMBL/GenBank/DDBJ whole genome shotgun (WGS) entry which is preliminary data.</text>
</comment>
<feature type="compositionally biased region" description="Acidic residues" evidence="1">
    <location>
        <begin position="804"/>
        <end position="815"/>
    </location>
</feature>
<name>A0A6L2K9Z0_TANCI</name>
<feature type="region of interest" description="Disordered" evidence="1">
    <location>
        <begin position="349"/>
        <end position="388"/>
    </location>
</feature>
<dbReference type="Pfam" id="PF07727">
    <property type="entry name" value="RVT_2"/>
    <property type="match status" value="1"/>
</dbReference>
<feature type="compositionally biased region" description="Basic residues" evidence="1">
    <location>
        <begin position="378"/>
        <end position="388"/>
    </location>
</feature>
<feature type="compositionally biased region" description="Basic and acidic residues" evidence="1">
    <location>
        <begin position="555"/>
        <end position="586"/>
    </location>
</feature>
<feature type="compositionally biased region" description="Basic and acidic residues" evidence="1">
    <location>
        <begin position="534"/>
        <end position="547"/>
    </location>
</feature>
<protein>
    <recommendedName>
        <fullName evidence="3">Reverse transcriptase Ty1/copia-type domain-containing protein</fullName>
    </recommendedName>
</protein>
<reference evidence="4" key="1">
    <citation type="journal article" date="2019" name="Sci. Rep.">
        <title>Draft genome of Tanacetum cinerariifolium, the natural source of mosquito coil.</title>
        <authorList>
            <person name="Yamashiro T."/>
            <person name="Shiraishi A."/>
            <person name="Satake H."/>
            <person name="Nakayama K."/>
        </authorList>
    </citation>
    <scope>NUCLEOTIDE SEQUENCE</scope>
</reference>
<organism evidence="4">
    <name type="scientific">Tanacetum cinerariifolium</name>
    <name type="common">Dalmatian daisy</name>
    <name type="synonym">Chrysanthemum cinerariifolium</name>
    <dbReference type="NCBI Taxonomy" id="118510"/>
    <lineage>
        <taxon>Eukaryota</taxon>
        <taxon>Viridiplantae</taxon>
        <taxon>Streptophyta</taxon>
        <taxon>Embryophyta</taxon>
        <taxon>Tracheophyta</taxon>
        <taxon>Spermatophyta</taxon>
        <taxon>Magnoliopsida</taxon>
        <taxon>eudicotyledons</taxon>
        <taxon>Gunneridae</taxon>
        <taxon>Pentapetalae</taxon>
        <taxon>asterids</taxon>
        <taxon>campanulids</taxon>
        <taxon>Asterales</taxon>
        <taxon>Asteraceae</taxon>
        <taxon>Asteroideae</taxon>
        <taxon>Anthemideae</taxon>
        <taxon>Anthemidinae</taxon>
        <taxon>Tanacetum</taxon>
    </lineage>
</organism>
<dbReference type="InterPro" id="IPR013103">
    <property type="entry name" value="RVT_2"/>
</dbReference>
<feature type="compositionally biased region" description="Acidic residues" evidence="1">
    <location>
        <begin position="513"/>
        <end position="533"/>
    </location>
</feature>
<keyword evidence="2" id="KW-0472">Membrane</keyword>
<keyword evidence="2" id="KW-0812">Transmembrane</keyword>
<evidence type="ECO:0000256" key="1">
    <source>
        <dbReference type="SAM" id="MobiDB-lite"/>
    </source>
</evidence>
<dbReference type="EMBL" id="BKCJ010002102">
    <property type="protein sequence ID" value="GEU46268.1"/>
    <property type="molecule type" value="Genomic_DNA"/>
</dbReference>
<feature type="region of interest" description="Disordered" evidence="1">
    <location>
        <begin position="430"/>
        <end position="476"/>
    </location>
</feature>
<feature type="transmembrane region" description="Helical" evidence="2">
    <location>
        <begin position="67"/>
        <end position="87"/>
    </location>
</feature>
<accession>A0A6L2K9Z0</accession>
<keyword evidence="2" id="KW-1133">Transmembrane helix</keyword>
<evidence type="ECO:0000259" key="3">
    <source>
        <dbReference type="Pfam" id="PF07727"/>
    </source>
</evidence>
<feature type="region of interest" description="Disordered" evidence="1">
    <location>
        <begin position="803"/>
        <end position="849"/>
    </location>
</feature>
<dbReference type="PANTHER" id="PTHR11439:SF463">
    <property type="entry name" value="REVERSE TRANSCRIPTASE TY1_COPIA-TYPE DOMAIN-CONTAINING PROTEIN"/>
    <property type="match status" value="1"/>
</dbReference>
<gene>
    <name evidence="4" type="ORF">Tci_018246</name>
</gene>